<dbReference type="PANTHER" id="PTHR13268:SF0">
    <property type="entry name" value="BCAS3 MICROTUBULE ASSOCIATED CELL MIGRATION FACTOR"/>
    <property type="match status" value="1"/>
</dbReference>
<dbReference type="Proteomes" id="UP001307889">
    <property type="component" value="Chromosome 13"/>
</dbReference>
<feature type="compositionally biased region" description="Basic and acidic residues" evidence="1">
    <location>
        <begin position="1374"/>
        <end position="1417"/>
    </location>
</feature>
<organism evidence="3 4">
    <name type="scientific">Nesidiocoris tenuis</name>
    <dbReference type="NCBI Taxonomy" id="355587"/>
    <lineage>
        <taxon>Eukaryota</taxon>
        <taxon>Metazoa</taxon>
        <taxon>Ecdysozoa</taxon>
        <taxon>Arthropoda</taxon>
        <taxon>Hexapoda</taxon>
        <taxon>Insecta</taxon>
        <taxon>Pterygota</taxon>
        <taxon>Neoptera</taxon>
        <taxon>Paraneoptera</taxon>
        <taxon>Hemiptera</taxon>
        <taxon>Heteroptera</taxon>
        <taxon>Panheteroptera</taxon>
        <taxon>Cimicomorpha</taxon>
        <taxon>Miridae</taxon>
        <taxon>Dicyphina</taxon>
        <taxon>Nesidiocoris</taxon>
    </lineage>
</organism>
<feature type="region of interest" description="Disordered" evidence="1">
    <location>
        <begin position="748"/>
        <end position="772"/>
    </location>
</feature>
<dbReference type="SUPFAM" id="SSF50978">
    <property type="entry name" value="WD40 repeat-like"/>
    <property type="match status" value="1"/>
</dbReference>
<feature type="compositionally biased region" description="Basic and acidic residues" evidence="1">
    <location>
        <begin position="1235"/>
        <end position="1261"/>
    </location>
</feature>
<dbReference type="Gene3D" id="2.130.10.10">
    <property type="entry name" value="YVTN repeat-like/Quinoprotein amine dehydrogenase"/>
    <property type="match status" value="1"/>
</dbReference>
<feature type="region of interest" description="Disordered" evidence="1">
    <location>
        <begin position="433"/>
        <end position="456"/>
    </location>
</feature>
<feature type="domain" description="BCAS3 WD40" evidence="2">
    <location>
        <begin position="57"/>
        <end position="437"/>
    </location>
</feature>
<dbReference type="Pfam" id="PF21034">
    <property type="entry name" value="BCAS3_WD40"/>
    <property type="match status" value="1"/>
</dbReference>
<feature type="compositionally biased region" description="Basic and acidic residues" evidence="1">
    <location>
        <begin position="1466"/>
        <end position="1478"/>
    </location>
</feature>
<feature type="compositionally biased region" description="Basic and acidic residues" evidence="1">
    <location>
        <begin position="872"/>
        <end position="886"/>
    </location>
</feature>
<feature type="region of interest" description="Disordered" evidence="1">
    <location>
        <begin position="821"/>
        <end position="969"/>
    </location>
</feature>
<evidence type="ECO:0000259" key="2">
    <source>
        <dbReference type="Pfam" id="PF21034"/>
    </source>
</evidence>
<proteinExistence type="predicted"/>
<feature type="compositionally biased region" description="Polar residues" evidence="1">
    <location>
        <begin position="1025"/>
        <end position="1039"/>
    </location>
</feature>
<evidence type="ECO:0000313" key="3">
    <source>
        <dbReference type="EMBL" id="BET01831.1"/>
    </source>
</evidence>
<name>A0ABN7BBS8_9HEMI</name>
<gene>
    <name evidence="3" type="ORF">NTJ_14648</name>
</gene>
<accession>A0ABN7BBS8</accession>
<feature type="compositionally biased region" description="Polar residues" evidence="1">
    <location>
        <begin position="1049"/>
        <end position="1072"/>
    </location>
</feature>
<feature type="compositionally biased region" description="Basic and acidic residues" evidence="1">
    <location>
        <begin position="1328"/>
        <end position="1346"/>
    </location>
</feature>
<feature type="compositionally biased region" description="Polar residues" evidence="1">
    <location>
        <begin position="752"/>
        <end position="770"/>
    </location>
</feature>
<dbReference type="EMBL" id="AP028921">
    <property type="protein sequence ID" value="BET01831.1"/>
    <property type="molecule type" value="Genomic_DNA"/>
</dbReference>
<feature type="compositionally biased region" description="Basic and acidic residues" evidence="1">
    <location>
        <begin position="1432"/>
        <end position="1448"/>
    </location>
</feature>
<reference evidence="3 4" key="1">
    <citation type="submission" date="2023-09" db="EMBL/GenBank/DDBJ databases">
        <title>Nesidiocoris tenuis whole genome shotgun sequence.</title>
        <authorList>
            <person name="Shibata T."/>
            <person name="Shimoda M."/>
            <person name="Kobayashi T."/>
            <person name="Uehara T."/>
        </authorList>
    </citation>
    <scope>NUCLEOTIDE SEQUENCE [LARGE SCALE GENOMIC DNA]</scope>
    <source>
        <strain evidence="3 4">Japan</strain>
    </source>
</reference>
<feature type="compositionally biased region" description="Basic and acidic residues" evidence="1">
    <location>
        <begin position="1073"/>
        <end position="1086"/>
    </location>
</feature>
<feature type="compositionally biased region" description="Basic residues" evidence="1">
    <location>
        <begin position="1509"/>
        <end position="1518"/>
    </location>
</feature>
<feature type="compositionally biased region" description="Basic and acidic residues" evidence="1">
    <location>
        <begin position="1487"/>
        <end position="1499"/>
    </location>
</feature>
<feature type="region of interest" description="Disordered" evidence="1">
    <location>
        <begin position="981"/>
        <end position="1196"/>
    </location>
</feature>
<feature type="compositionally biased region" description="Basic and acidic residues" evidence="1">
    <location>
        <begin position="1310"/>
        <end position="1320"/>
    </location>
</feature>
<protein>
    <submittedName>
        <fullName evidence="3">Breast carcinoma amplified sequence</fullName>
    </submittedName>
</protein>
<feature type="compositionally biased region" description="Basic and acidic residues" evidence="1">
    <location>
        <begin position="1156"/>
        <end position="1180"/>
    </location>
</feature>
<sequence length="1518" mass="163818">MSAETGRKQSKQTFLSHSVLPQPISDPSLIKSVAGYIHEVVPQAYSSVLPGEAREQHIVWARFESADYNDPENYPQIAECESDTTPPLLLVLGYGTGAQVWSLPGSGEATEVLSWSLGTVRVLRLLHCPKDEADPYASRRPLVAIVDSAGPGPQYCTVNFVSLKNGDVVKTIKFKTPICDILCNKKSVVITFLEKIAVFDVTTLEDRLTITTCYPSPGICANPVALGQRWLAYAEKRLTTWNRSSGGCEGDGAQSYTATAIHAVKSLGKGLRDLGGSLTGNIPPPSNNNSSQPGIVTVMDIETKVSQDDDTDNIITHFVAHVGPIVAMAFDASGMLLVTADKHGHRFHVFRIQPHPVASQLAAVHHLYILHRGETTARVQDITVSRDSRWVAISSVRGTTHVFPITPYGGQVTVRTHTTPNVVNRLSRFERSAGLSDGRGSPLPEAPSQPLTPRLPPYPHPTTLSALAQLRKTPLSEESPLAAIFGAPRAWLPGRSRGRRGIVESLFVISSTGTLIQYDLDPKCLPGVPKDKISYDTGIELGVEANAEWCLMKPPYSSNMQPPLPVNNPLLTCGKLPSTDLTPPADDRWLSQVEIITHTGPHRRLWMGPQFTFKPVDPLPTGPEEECEPGMMNLARSNPVNMPHAAHRPYLLIEGSSGGSMDTPSLTGYSSSAEDMVHGESRLREDLADAMLETAPLNSGGVVGGGGKMRAALLERQVNPLGTVITLPTDGSTPPPLQFILPAEVLHPSMDRPSTSRQNQQQEAPSTSRGEATPVDYLNLALPCVPCVINPLMESGSPPYVPAPLNEPELPDPFLEVMEDAGRPSSSQISSGATAAETKTKGKTRKKKHSVGDKPKGKPPPSSPPATVQASSKKDVDSGPETKESKNPITFAPEQPKPAPRKNKHSPPPADTVQSASVSSTSDSEVREIICVIPDQEDPWSCDVEEPTSTVAESVSPDPLRHPRGDGELILEPVSPVSFLQSQQDSIGKSLESASGPDLEVEASLCEPSDGDSILVEPSVGQEGSLINLSNDKIDQMSSGDVDIPEGTPNDSESNSEPITAVNISRDTSITDIRSEAADNEAHIEAEANTEEEIPAETDSSPAPDIRLDVRQSPPDSTEKVIAEERPAESVSKKPVGQPVKKMRSAGKNKFKRREFKVEVESDAKDDVTSTSCESDRSEIPEPPAPESPLSLLDEPMLDLSAAIPKPLDAPFASYSAAVSEGAQTSSESPDFSEMAERWRQTKLKSKSECLDRSSDKKPAVEVDSSSETAAESRGSAKGTSTSNTSNHESSDADLIELKRSRRERTKKLKSAESLEEIKKKSPSPSKADVKLDTDSSDEAIDKSVEKLPSNPPKQVKRKKGKKADEVESPTSDVKLRTKSKSEGTLDSAEKSDYETCSEKKSDSSIESFTETKKRQSDPNGNFAEKSWSSIVKKEPPAKASGEDRDSVYESCNDEIPEVDSVAFESSKEDFEEPKVELVGESSSSNAEEKTEDSGDKEPTPAVAEAGKKVKKQKRKRR</sequence>
<dbReference type="InterPro" id="IPR015943">
    <property type="entry name" value="WD40/YVTN_repeat-like_dom_sf"/>
</dbReference>
<feature type="compositionally biased region" description="Low complexity" evidence="1">
    <location>
        <begin position="911"/>
        <end position="923"/>
    </location>
</feature>
<dbReference type="InterPro" id="IPR036322">
    <property type="entry name" value="WD40_repeat_dom_sf"/>
</dbReference>
<feature type="compositionally biased region" description="Basic and acidic residues" evidence="1">
    <location>
        <begin position="1117"/>
        <end position="1132"/>
    </location>
</feature>
<dbReference type="InterPro" id="IPR048382">
    <property type="entry name" value="BCAS3_WD40"/>
</dbReference>
<dbReference type="PANTHER" id="PTHR13268">
    <property type="entry name" value="BREAST CARCINOMA AMPLIFIED SEQUENCE 3"/>
    <property type="match status" value="1"/>
</dbReference>
<evidence type="ECO:0000313" key="4">
    <source>
        <dbReference type="Proteomes" id="UP001307889"/>
    </source>
</evidence>
<dbReference type="InterPro" id="IPR045142">
    <property type="entry name" value="BCAS3-like"/>
</dbReference>
<feature type="region of interest" description="Disordered" evidence="1">
    <location>
        <begin position="1217"/>
        <end position="1518"/>
    </location>
</feature>
<evidence type="ECO:0000256" key="1">
    <source>
        <dbReference type="SAM" id="MobiDB-lite"/>
    </source>
</evidence>
<keyword evidence="4" id="KW-1185">Reference proteome</keyword>
<feature type="compositionally biased region" description="Basic residues" evidence="1">
    <location>
        <begin position="1141"/>
        <end position="1155"/>
    </location>
</feature>
<feature type="compositionally biased region" description="Acidic residues" evidence="1">
    <location>
        <begin position="935"/>
        <end position="946"/>
    </location>
</feature>
<feature type="compositionally biased region" description="Basic residues" evidence="1">
    <location>
        <begin position="1300"/>
        <end position="1309"/>
    </location>
</feature>